<dbReference type="PANTHER" id="PTHR24103">
    <property type="entry name" value="E3 UBIQUITIN-PROTEIN LIGASE TRIM"/>
    <property type="match status" value="1"/>
</dbReference>
<accession>A0A3B3ZTQ4</accession>
<dbReference type="InterPro" id="IPR001870">
    <property type="entry name" value="B30.2/SPRY"/>
</dbReference>
<dbReference type="SUPFAM" id="SSF49899">
    <property type="entry name" value="Concanavalin A-like lectins/glucanases"/>
    <property type="match status" value="1"/>
</dbReference>
<dbReference type="InterPro" id="IPR013320">
    <property type="entry name" value="ConA-like_dom_sf"/>
</dbReference>
<dbReference type="InterPro" id="IPR043136">
    <property type="entry name" value="B30.2/SPRY_sf"/>
</dbReference>
<evidence type="ECO:0000259" key="2">
    <source>
        <dbReference type="PROSITE" id="PS50188"/>
    </source>
</evidence>
<dbReference type="SMART" id="SM00449">
    <property type="entry name" value="SPRY"/>
    <property type="match status" value="1"/>
</dbReference>
<organism evidence="3 4">
    <name type="scientific">Periophthalmus magnuspinnatus</name>
    <dbReference type="NCBI Taxonomy" id="409849"/>
    <lineage>
        <taxon>Eukaryota</taxon>
        <taxon>Metazoa</taxon>
        <taxon>Chordata</taxon>
        <taxon>Craniata</taxon>
        <taxon>Vertebrata</taxon>
        <taxon>Euteleostomi</taxon>
        <taxon>Actinopterygii</taxon>
        <taxon>Neopterygii</taxon>
        <taxon>Teleostei</taxon>
        <taxon>Neoteleostei</taxon>
        <taxon>Acanthomorphata</taxon>
        <taxon>Gobiaria</taxon>
        <taxon>Gobiiformes</taxon>
        <taxon>Gobioidei</taxon>
        <taxon>Gobiidae</taxon>
        <taxon>Oxudercinae</taxon>
        <taxon>Periophthalmus</taxon>
    </lineage>
</organism>
<dbReference type="Ensembl" id="ENSPMGT00000008429.1">
    <property type="protein sequence ID" value="ENSPMGP00000007920.1"/>
    <property type="gene ID" value="ENSPMGG00000006560.1"/>
</dbReference>
<dbReference type="PROSITE" id="PS50188">
    <property type="entry name" value="B302_SPRY"/>
    <property type="match status" value="1"/>
</dbReference>
<evidence type="ECO:0000313" key="3">
    <source>
        <dbReference type="Ensembl" id="ENSPMGP00000007920.1"/>
    </source>
</evidence>
<name>A0A3B3ZTQ4_9GOBI</name>
<reference evidence="3" key="1">
    <citation type="submission" date="2025-08" db="UniProtKB">
        <authorList>
            <consortium name="Ensembl"/>
        </authorList>
    </citation>
    <scope>IDENTIFICATION</scope>
</reference>
<protein>
    <recommendedName>
        <fullName evidence="2">B30.2/SPRY domain-containing protein</fullName>
    </recommendedName>
</protein>
<feature type="coiled-coil region" evidence="1">
    <location>
        <begin position="113"/>
        <end position="161"/>
    </location>
</feature>
<keyword evidence="1" id="KW-0175">Coiled coil</keyword>
<dbReference type="InterPro" id="IPR003879">
    <property type="entry name" value="Butyrophylin_SPRY"/>
</dbReference>
<evidence type="ECO:0000256" key="1">
    <source>
        <dbReference type="SAM" id="Coils"/>
    </source>
</evidence>
<dbReference type="PRINTS" id="PR01407">
    <property type="entry name" value="BUTYPHLNCDUF"/>
</dbReference>
<dbReference type="InterPro" id="IPR003877">
    <property type="entry name" value="SPRY_dom"/>
</dbReference>
<dbReference type="AlphaFoldDB" id="A0A3B3ZTQ4"/>
<dbReference type="InterPro" id="IPR050143">
    <property type="entry name" value="TRIM/RBCC"/>
</dbReference>
<proteinExistence type="predicted"/>
<sequence>MTYTTENTSFLRNAAPLLRLIRLTSARSETEASKPTQTGQLCKKKKQQLFLTIRYSELDQSLRPLKEHLEKVKVTQQMLLVIANCIKKQSHQTKKQIQDQFNKLHQFLEDEEDARLKALREEEQQKIQKMKDKMEAVSREIEALSETIRDTEEQMREADISFLLKYKAVVEKVQHCPLLEEPQVGPRVLIDQAKHLGNLAFNIWSSMKTMVHYSPVILDPNRSTSEIVLSDDLTSFTTEKQRCPNGAGTEMDWALVFGSEGFDCGSRSWGVEVGNSGEWALGVVTDSFEKGVEEVVEGWSVAFSDDEYAAVLSEEQLTSLQLQSNPVRIRVCLDCDNHEVSFYDDDTNTHIHSFTHVSPNKLFPYFGTTNKYKIRIQHEDETLV</sequence>
<reference evidence="3" key="2">
    <citation type="submission" date="2025-09" db="UniProtKB">
        <authorList>
            <consortium name="Ensembl"/>
        </authorList>
    </citation>
    <scope>IDENTIFICATION</scope>
</reference>
<dbReference type="Gene3D" id="2.60.120.920">
    <property type="match status" value="1"/>
</dbReference>
<dbReference type="Pfam" id="PF00622">
    <property type="entry name" value="SPRY"/>
    <property type="match status" value="1"/>
</dbReference>
<feature type="domain" description="B30.2/SPRY" evidence="2">
    <location>
        <begin position="196"/>
        <end position="383"/>
    </location>
</feature>
<evidence type="ECO:0000313" key="4">
    <source>
        <dbReference type="Proteomes" id="UP000261520"/>
    </source>
</evidence>
<keyword evidence="4" id="KW-1185">Reference proteome</keyword>
<dbReference type="Proteomes" id="UP000261520">
    <property type="component" value="Unplaced"/>
</dbReference>
<dbReference type="STRING" id="409849.ENSPMGP00000007920"/>